<protein>
    <submittedName>
        <fullName evidence="2">Uncharacterized protein</fullName>
    </submittedName>
</protein>
<name>A0A0G0NDY9_9BACT</name>
<dbReference type="AlphaFoldDB" id="A0A0G0NDY9"/>
<dbReference type="Proteomes" id="UP000034246">
    <property type="component" value="Unassembled WGS sequence"/>
</dbReference>
<keyword evidence="1" id="KW-0472">Membrane</keyword>
<keyword evidence="1" id="KW-1133">Transmembrane helix</keyword>
<sequence length="162" mass="18289">MKRIGGNVIPLVIIIILLLVLGLYIAYKSFLSKNNQSTYNSTHNPQASLAPIDSDFPSLYSKVEWSEPITEEYLYSDSMNNTFSLNSTVTKTKNLINGTTMTNTITYYRNELKRLSWKEQGSAGGPNGENYVFEKNGEYFAIDFFVKSDSPLMYQAIVSHSL</sequence>
<evidence type="ECO:0000313" key="2">
    <source>
        <dbReference type="EMBL" id="KKR11041.1"/>
    </source>
</evidence>
<feature type="transmembrane region" description="Helical" evidence="1">
    <location>
        <begin position="7"/>
        <end position="27"/>
    </location>
</feature>
<keyword evidence="1" id="KW-0812">Transmembrane</keyword>
<organism evidence="2 3">
    <name type="scientific">Candidatus Woesebacteria bacterium GW2011_GWA1_39_21</name>
    <dbReference type="NCBI Taxonomy" id="1618550"/>
    <lineage>
        <taxon>Bacteria</taxon>
        <taxon>Candidatus Woeseibacteriota</taxon>
    </lineage>
</organism>
<proteinExistence type="predicted"/>
<evidence type="ECO:0000256" key="1">
    <source>
        <dbReference type="SAM" id="Phobius"/>
    </source>
</evidence>
<dbReference type="EMBL" id="LBWP01000012">
    <property type="protein sequence ID" value="KKR11041.1"/>
    <property type="molecule type" value="Genomic_DNA"/>
</dbReference>
<comment type="caution">
    <text evidence="2">The sequence shown here is derived from an EMBL/GenBank/DDBJ whole genome shotgun (WGS) entry which is preliminary data.</text>
</comment>
<reference evidence="2 3" key="1">
    <citation type="journal article" date="2015" name="Nature">
        <title>rRNA introns, odd ribosomes, and small enigmatic genomes across a large radiation of phyla.</title>
        <authorList>
            <person name="Brown C.T."/>
            <person name="Hug L.A."/>
            <person name="Thomas B.C."/>
            <person name="Sharon I."/>
            <person name="Castelle C.J."/>
            <person name="Singh A."/>
            <person name="Wilkins M.J."/>
            <person name="Williams K.H."/>
            <person name="Banfield J.F."/>
        </authorList>
    </citation>
    <scope>NUCLEOTIDE SEQUENCE [LARGE SCALE GENOMIC DNA]</scope>
</reference>
<gene>
    <name evidence="2" type="ORF">UT39_C0012G0063</name>
</gene>
<accession>A0A0G0NDY9</accession>
<evidence type="ECO:0000313" key="3">
    <source>
        <dbReference type="Proteomes" id="UP000034246"/>
    </source>
</evidence>